<sequence length="211" mass="23428">MKLTPQEWLLILFCIAAYPVSLRLPPRWGWEDGPIENAQAAVLLAGCVWAVFISLRARRAPLAALARCAAPLWLVLTARELSWGAVFMHPLGHSDEGPVFSSALLWYKPLVLPTVALVMAWMAYSAWRHRLDRLLIEIVVDGRFPWLPACLATLCMLGSGCAEGHLKCGIQFHHLQAEVFEELAELIAYLALFVGQYNVFPLNQASPLPSA</sequence>
<keyword evidence="3" id="KW-1185">Reference proteome</keyword>
<reference evidence="2 3" key="1">
    <citation type="submission" date="2020-01" db="EMBL/GenBank/DDBJ databases">
        <authorList>
            <person name="Lee S.D."/>
        </authorList>
    </citation>
    <scope>NUCLEOTIDE SEQUENCE [LARGE SCALE GENOMIC DNA]</scope>
    <source>
        <strain evidence="2 3">SAP-35</strain>
    </source>
</reference>
<dbReference type="RefSeq" id="WP_166100828.1">
    <property type="nucleotide sequence ID" value="NZ_JAADJT010000003.1"/>
</dbReference>
<feature type="transmembrane region" description="Helical" evidence="1">
    <location>
        <begin position="106"/>
        <end position="127"/>
    </location>
</feature>
<name>A0ABX0FI55_9BURK</name>
<evidence type="ECO:0000256" key="1">
    <source>
        <dbReference type="SAM" id="Phobius"/>
    </source>
</evidence>
<accession>A0ABX0FI55</accession>
<feature type="transmembrane region" description="Helical" evidence="1">
    <location>
        <begin position="64"/>
        <end position="86"/>
    </location>
</feature>
<feature type="transmembrane region" description="Helical" evidence="1">
    <location>
        <begin position="39"/>
        <end position="57"/>
    </location>
</feature>
<organism evidence="2 3">
    <name type="scientific">Duganella aceris</name>
    <dbReference type="NCBI Taxonomy" id="2703883"/>
    <lineage>
        <taxon>Bacteria</taxon>
        <taxon>Pseudomonadati</taxon>
        <taxon>Pseudomonadota</taxon>
        <taxon>Betaproteobacteria</taxon>
        <taxon>Burkholderiales</taxon>
        <taxon>Oxalobacteraceae</taxon>
        <taxon>Telluria group</taxon>
        <taxon>Duganella</taxon>
    </lineage>
</organism>
<protein>
    <submittedName>
        <fullName evidence="2">Uncharacterized protein</fullName>
    </submittedName>
</protein>
<comment type="caution">
    <text evidence="2">The sequence shown here is derived from an EMBL/GenBank/DDBJ whole genome shotgun (WGS) entry which is preliminary data.</text>
</comment>
<reference evidence="3" key="2">
    <citation type="submission" date="2023-07" db="EMBL/GenBank/DDBJ databases">
        <title>Duganella aceri sp. nov., isolated from tree sap.</title>
        <authorList>
            <person name="Kim I.S."/>
        </authorList>
    </citation>
    <scope>NUCLEOTIDE SEQUENCE [LARGE SCALE GENOMIC DNA]</scope>
    <source>
        <strain evidence="3">SAP-35</strain>
    </source>
</reference>
<dbReference type="EMBL" id="JAADJT010000003">
    <property type="protein sequence ID" value="NGZ84194.1"/>
    <property type="molecule type" value="Genomic_DNA"/>
</dbReference>
<evidence type="ECO:0000313" key="3">
    <source>
        <dbReference type="Proteomes" id="UP000666369"/>
    </source>
</evidence>
<keyword evidence="1" id="KW-1133">Transmembrane helix</keyword>
<evidence type="ECO:0000313" key="2">
    <source>
        <dbReference type="EMBL" id="NGZ84194.1"/>
    </source>
</evidence>
<proteinExistence type="predicted"/>
<keyword evidence="1" id="KW-0812">Transmembrane</keyword>
<keyword evidence="1" id="KW-0472">Membrane</keyword>
<dbReference type="Proteomes" id="UP000666369">
    <property type="component" value="Unassembled WGS sequence"/>
</dbReference>
<gene>
    <name evidence="2" type="ORF">GW587_07995</name>
</gene>